<dbReference type="AlphaFoldDB" id="A0A817AK59"/>
<sequence length="327" mass="36632">MPPEHSEFFTRLSYFGISTIDADGRPWATMLVGSSTTFICVVSNIQLNVSAVLPEGDPFLSSVISTTHVSPRYFAGVGVDFSNRRRNKVAELITSSKIVGSILHISLITNESLRNWSKYITIRKLEYHKRHSKIGADDRNADNVTLNQECRNIINQASTIFLATHSKKNRLFTEPPKKSARHINNVFDNSSDIGLNHRGGSPGFIRTYEENGSTYIIIPDFSGNRFYQSIGNIENDRVAGVVFPCFATGDMLHVTGITKNIYDDEAERIMPRVTLITRIKLTGHVWIEEALNLKLLEPKTNSPYNPSIRYLATELEKIGKPAKSANN</sequence>
<organism evidence="1 2">
    <name type="scientific">Rotaria magnacalcarata</name>
    <dbReference type="NCBI Taxonomy" id="392030"/>
    <lineage>
        <taxon>Eukaryota</taxon>
        <taxon>Metazoa</taxon>
        <taxon>Spiralia</taxon>
        <taxon>Gnathifera</taxon>
        <taxon>Rotifera</taxon>
        <taxon>Eurotatoria</taxon>
        <taxon>Bdelloidea</taxon>
        <taxon>Philodinida</taxon>
        <taxon>Philodinidae</taxon>
        <taxon>Rotaria</taxon>
    </lineage>
</organism>
<evidence type="ECO:0000313" key="1">
    <source>
        <dbReference type="EMBL" id="CAF2265970.1"/>
    </source>
</evidence>
<gene>
    <name evidence="1" type="ORF">MBJ925_LOCUS39075</name>
</gene>
<evidence type="ECO:0008006" key="3">
    <source>
        <dbReference type="Google" id="ProtNLM"/>
    </source>
</evidence>
<dbReference type="InterPro" id="IPR012349">
    <property type="entry name" value="Split_barrel_FMN-bd"/>
</dbReference>
<dbReference type="Proteomes" id="UP000663824">
    <property type="component" value="Unassembled WGS sequence"/>
</dbReference>
<dbReference type="Gene3D" id="2.30.110.10">
    <property type="entry name" value="Electron Transport, Fmn-binding Protein, Chain A"/>
    <property type="match status" value="1"/>
</dbReference>
<reference evidence="1" key="1">
    <citation type="submission" date="2021-02" db="EMBL/GenBank/DDBJ databases">
        <authorList>
            <person name="Nowell W R."/>
        </authorList>
    </citation>
    <scope>NUCLEOTIDE SEQUENCE</scope>
</reference>
<comment type="caution">
    <text evidence="1">The sequence shown here is derived from an EMBL/GenBank/DDBJ whole genome shotgun (WGS) entry which is preliminary data.</text>
</comment>
<dbReference type="PANTHER" id="PTHR42815:SF2">
    <property type="entry name" value="FAD-BINDING, PUTATIVE (AFU_ORTHOLOGUE AFUA_6G07600)-RELATED"/>
    <property type="match status" value="1"/>
</dbReference>
<name>A0A817AK59_9BILA</name>
<dbReference type="SUPFAM" id="SSF50475">
    <property type="entry name" value="FMN-binding split barrel"/>
    <property type="match status" value="1"/>
</dbReference>
<evidence type="ECO:0000313" key="2">
    <source>
        <dbReference type="Proteomes" id="UP000663824"/>
    </source>
</evidence>
<protein>
    <recommendedName>
        <fullName evidence="3">Pyridoxamine 5'-phosphate oxidase putative domain-containing protein</fullName>
    </recommendedName>
</protein>
<dbReference type="PANTHER" id="PTHR42815">
    <property type="entry name" value="FAD-BINDING, PUTATIVE (AFU_ORTHOLOGUE AFUA_6G07600)-RELATED"/>
    <property type="match status" value="1"/>
</dbReference>
<accession>A0A817AK59</accession>
<proteinExistence type="predicted"/>
<dbReference type="EMBL" id="CAJNRE010021965">
    <property type="protein sequence ID" value="CAF2265970.1"/>
    <property type="molecule type" value="Genomic_DNA"/>
</dbReference>